<dbReference type="EMBL" id="UZWE01000046">
    <property type="protein sequence ID" value="VDS09899.1"/>
    <property type="molecule type" value="Genomic_DNA"/>
</dbReference>
<organism evidence="1 2">
    <name type="scientific">Paracoccus haematequi</name>
    <dbReference type="NCBI Taxonomy" id="2491866"/>
    <lineage>
        <taxon>Bacteria</taxon>
        <taxon>Pseudomonadati</taxon>
        <taxon>Pseudomonadota</taxon>
        <taxon>Alphaproteobacteria</taxon>
        <taxon>Rhodobacterales</taxon>
        <taxon>Paracoccaceae</taxon>
        <taxon>Paracoccus</taxon>
    </lineage>
</organism>
<evidence type="ECO:0000313" key="2">
    <source>
        <dbReference type="Proteomes" id="UP000270743"/>
    </source>
</evidence>
<gene>
    <name evidence="1" type="ORF">PARHAE_03107</name>
</gene>
<reference evidence="1 2" key="1">
    <citation type="submission" date="2018-12" db="EMBL/GenBank/DDBJ databases">
        <authorList>
            <person name="Criscuolo A."/>
        </authorList>
    </citation>
    <scope>NUCLEOTIDE SEQUENCE [LARGE SCALE GENOMIC DNA]</scope>
    <source>
        <strain evidence="1">ACIP1116241</strain>
    </source>
</reference>
<sequence>MALPPHALDWMGRANIDYIGPFVKAWAAFNAWYRHDSGQATERAMLDFAIRHHNSRLRRHVLPLLANENGTAEAERLKLAICDLQQKLDAIHLEVTPKGRRERVSLREVCINPPVNWQRDQQERNGQRYAARKVLGGNYEVTVTSIRTGLVKLTHVQERYDPNEVYALPEFINNLSDPQRTTLRQFYDACNPRPMTDLVQGGGGPALDISTMQFQCTAEELLAGLVETLYAMRNALLHGEVDPDEQVMGCYEPAYRIVMCFLHRIQ</sequence>
<dbReference type="AlphaFoldDB" id="A0A3S4ETI7"/>
<protein>
    <submittedName>
        <fullName evidence="1">Uncharacterized protein</fullName>
    </submittedName>
</protein>
<name>A0A3S4ETI7_9RHOB</name>
<proteinExistence type="predicted"/>
<dbReference type="Proteomes" id="UP000270743">
    <property type="component" value="Unassembled WGS sequence"/>
</dbReference>
<dbReference type="RefSeq" id="WP_126155511.1">
    <property type="nucleotide sequence ID" value="NZ_UZWE01000046.1"/>
</dbReference>
<dbReference type="OrthoDB" id="7058208at2"/>
<keyword evidence="2" id="KW-1185">Reference proteome</keyword>
<accession>A0A3S4ETI7</accession>
<evidence type="ECO:0000313" key="1">
    <source>
        <dbReference type="EMBL" id="VDS09899.1"/>
    </source>
</evidence>